<evidence type="ECO:0000313" key="1">
    <source>
        <dbReference type="EMBL" id="KAH9319353.1"/>
    </source>
</evidence>
<evidence type="ECO:0000313" key="2">
    <source>
        <dbReference type="Proteomes" id="UP000824469"/>
    </source>
</evidence>
<keyword evidence="2" id="KW-1185">Reference proteome</keyword>
<protein>
    <submittedName>
        <fullName evidence="1">Uncharacterized protein</fullName>
    </submittedName>
</protein>
<feature type="non-terminal residue" evidence="1">
    <location>
        <position position="1"/>
    </location>
</feature>
<gene>
    <name evidence="1" type="ORF">KI387_021122</name>
</gene>
<name>A0AA38LBW8_TAXCH</name>
<sequence>VVEFGRLPTDDEIQYALMFGYEKFRNDKLKASETIANDIRANSTDSVTNYLGLTGEYVVVTEK</sequence>
<dbReference type="EMBL" id="JAHRHJ020000004">
    <property type="protein sequence ID" value="KAH9319353.1"/>
    <property type="molecule type" value="Genomic_DNA"/>
</dbReference>
<dbReference type="AlphaFoldDB" id="A0AA38LBW8"/>
<accession>A0AA38LBW8</accession>
<comment type="caution">
    <text evidence="1">The sequence shown here is derived from an EMBL/GenBank/DDBJ whole genome shotgun (WGS) entry which is preliminary data.</text>
</comment>
<organism evidence="1 2">
    <name type="scientific">Taxus chinensis</name>
    <name type="common">Chinese yew</name>
    <name type="synonym">Taxus wallichiana var. chinensis</name>
    <dbReference type="NCBI Taxonomy" id="29808"/>
    <lineage>
        <taxon>Eukaryota</taxon>
        <taxon>Viridiplantae</taxon>
        <taxon>Streptophyta</taxon>
        <taxon>Embryophyta</taxon>
        <taxon>Tracheophyta</taxon>
        <taxon>Spermatophyta</taxon>
        <taxon>Pinopsida</taxon>
        <taxon>Pinidae</taxon>
        <taxon>Conifers II</taxon>
        <taxon>Cupressales</taxon>
        <taxon>Taxaceae</taxon>
        <taxon>Taxus</taxon>
    </lineage>
</organism>
<proteinExistence type="predicted"/>
<dbReference type="Proteomes" id="UP000824469">
    <property type="component" value="Unassembled WGS sequence"/>
</dbReference>
<reference evidence="1 2" key="1">
    <citation type="journal article" date="2021" name="Nat. Plants">
        <title>The Taxus genome provides insights into paclitaxel biosynthesis.</title>
        <authorList>
            <person name="Xiong X."/>
            <person name="Gou J."/>
            <person name="Liao Q."/>
            <person name="Li Y."/>
            <person name="Zhou Q."/>
            <person name="Bi G."/>
            <person name="Li C."/>
            <person name="Du R."/>
            <person name="Wang X."/>
            <person name="Sun T."/>
            <person name="Guo L."/>
            <person name="Liang H."/>
            <person name="Lu P."/>
            <person name="Wu Y."/>
            <person name="Zhang Z."/>
            <person name="Ro D.K."/>
            <person name="Shang Y."/>
            <person name="Huang S."/>
            <person name="Yan J."/>
        </authorList>
    </citation>
    <scope>NUCLEOTIDE SEQUENCE [LARGE SCALE GENOMIC DNA]</scope>
    <source>
        <strain evidence="1">Ta-2019</strain>
    </source>
</reference>